<comment type="caution">
    <text evidence="5">The sequence shown here is derived from an EMBL/GenBank/DDBJ whole genome shotgun (WGS) entry which is preliminary data.</text>
</comment>
<dbReference type="PRINTS" id="PR00033">
    <property type="entry name" value="HTHASNC"/>
</dbReference>
<dbReference type="AlphaFoldDB" id="A0A7W9BNS2"/>
<dbReference type="Gene3D" id="1.10.10.10">
    <property type="entry name" value="Winged helix-like DNA-binding domain superfamily/Winged helix DNA-binding domain"/>
    <property type="match status" value="1"/>
</dbReference>
<dbReference type="SUPFAM" id="SSF46785">
    <property type="entry name" value="Winged helix' DNA-binding domain"/>
    <property type="match status" value="1"/>
</dbReference>
<dbReference type="GO" id="GO:0043565">
    <property type="term" value="F:sequence-specific DNA binding"/>
    <property type="evidence" value="ECO:0007669"/>
    <property type="project" value="InterPro"/>
</dbReference>
<keyword evidence="3" id="KW-0804">Transcription</keyword>
<keyword evidence="2 5" id="KW-0238">DNA-binding</keyword>
<dbReference type="InterPro" id="IPR000485">
    <property type="entry name" value="AsnC-type_HTH_dom"/>
</dbReference>
<organism evidence="5 6">
    <name type="scientific">Yoonia ponticola</name>
    <dbReference type="NCBI Taxonomy" id="1524255"/>
    <lineage>
        <taxon>Bacteria</taxon>
        <taxon>Pseudomonadati</taxon>
        <taxon>Pseudomonadota</taxon>
        <taxon>Alphaproteobacteria</taxon>
        <taxon>Rhodobacterales</taxon>
        <taxon>Paracoccaceae</taxon>
        <taxon>Yoonia</taxon>
    </lineage>
</organism>
<sequence length="139" mass="15446">MDDTDKRLVAYLRRDGRAGISEIAAALNITRTTARNRLERLKQSGEIVGFTVLTRSDAATHPVRGLMMLEVVGRGAEKVARTLTMIPQVQAVHSTNGVWDLIAEIGTETLEQFDQVLTDIRRNDGITKSETNLLLSTRR</sequence>
<dbReference type="SUPFAM" id="SSF54909">
    <property type="entry name" value="Dimeric alpha+beta barrel"/>
    <property type="match status" value="1"/>
</dbReference>
<dbReference type="InterPro" id="IPR036388">
    <property type="entry name" value="WH-like_DNA-bd_sf"/>
</dbReference>
<dbReference type="PROSITE" id="PS50956">
    <property type="entry name" value="HTH_ASNC_2"/>
    <property type="match status" value="1"/>
</dbReference>
<keyword evidence="1" id="KW-0805">Transcription regulation</keyword>
<gene>
    <name evidence="5" type="ORF">FHS72_003520</name>
</gene>
<evidence type="ECO:0000256" key="3">
    <source>
        <dbReference type="ARBA" id="ARBA00023163"/>
    </source>
</evidence>
<evidence type="ECO:0000256" key="2">
    <source>
        <dbReference type="ARBA" id="ARBA00023125"/>
    </source>
</evidence>
<reference evidence="5 6" key="1">
    <citation type="submission" date="2020-08" db="EMBL/GenBank/DDBJ databases">
        <title>Genomic Encyclopedia of Type Strains, Phase IV (KMG-IV): sequencing the most valuable type-strain genomes for metagenomic binning, comparative biology and taxonomic classification.</title>
        <authorList>
            <person name="Goeker M."/>
        </authorList>
    </citation>
    <scope>NUCLEOTIDE SEQUENCE [LARGE SCALE GENOMIC DNA]</scope>
    <source>
        <strain evidence="5 6">DSM 101064</strain>
    </source>
</reference>
<keyword evidence="6" id="KW-1185">Reference proteome</keyword>
<dbReference type="PROSITE" id="PS00519">
    <property type="entry name" value="HTH_ASNC_1"/>
    <property type="match status" value="1"/>
</dbReference>
<dbReference type="GO" id="GO:0043200">
    <property type="term" value="P:response to amino acid"/>
    <property type="evidence" value="ECO:0007669"/>
    <property type="project" value="TreeGrafter"/>
</dbReference>
<evidence type="ECO:0000256" key="1">
    <source>
        <dbReference type="ARBA" id="ARBA00023015"/>
    </source>
</evidence>
<dbReference type="InterPro" id="IPR036390">
    <property type="entry name" value="WH_DNA-bd_sf"/>
</dbReference>
<evidence type="ECO:0000259" key="4">
    <source>
        <dbReference type="PROSITE" id="PS50956"/>
    </source>
</evidence>
<accession>A0A7W9BNS2</accession>
<protein>
    <submittedName>
        <fullName evidence="5">DNA-binding Lrp family transcriptional regulator</fullName>
    </submittedName>
</protein>
<dbReference type="InterPro" id="IPR019885">
    <property type="entry name" value="Tscrpt_reg_HTH_AsnC-type_CS"/>
</dbReference>
<evidence type="ECO:0000313" key="6">
    <source>
        <dbReference type="Proteomes" id="UP000535415"/>
    </source>
</evidence>
<dbReference type="PANTHER" id="PTHR30154">
    <property type="entry name" value="LEUCINE-RESPONSIVE REGULATORY PROTEIN"/>
    <property type="match status" value="1"/>
</dbReference>
<name>A0A7W9BNS2_9RHOB</name>
<dbReference type="Gene3D" id="3.30.70.920">
    <property type="match status" value="1"/>
</dbReference>
<dbReference type="InterPro" id="IPR019887">
    <property type="entry name" value="Tscrpt_reg_AsnC/Lrp_C"/>
</dbReference>
<feature type="domain" description="HTH asnC-type" evidence="4">
    <location>
        <begin position="1"/>
        <end position="67"/>
    </location>
</feature>
<dbReference type="SMART" id="SM00344">
    <property type="entry name" value="HTH_ASNC"/>
    <property type="match status" value="1"/>
</dbReference>
<dbReference type="Proteomes" id="UP000535415">
    <property type="component" value="Unassembled WGS sequence"/>
</dbReference>
<dbReference type="Pfam" id="PF13404">
    <property type="entry name" value="HTH_AsnC-type"/>
    <property type="match status" value="1"/>
</dbReference>
<dbReference type="EMBL" id="JACIJM010000015">
    <property type="protein sequence ID" value="MBB5723875.1"/>
    <property type="molecule type" value="Genomic_DNA"/>
</dbReference>
<evidence type="ECO:0000313" key="5">
    <source>
        <dbReference type="EMBL" id="MBB5723875.1"/>
    </source>
</evidence>
<dbReference type="RefSeq" id="WP_183530987.1">
    <property type="nucleotide sequence ID" value="NZ_JACIJM010000015.1"/>
</dbReference>
<dbReference type="Pfam" id="PF01037">
    <property type="entry name" value="AsnC_trans_reg"/>
    <property type="match status" value="1"/>
</dbReference>
<dbReference type="GO" id="GO:0005829">
    <property type="term" value="C:cytosol"/>
    <property type="evidence" value="ECO:0007669"/>
    <property type="project" value="TreeGrafter"/>
</dbReference>
<proteinExistence type="predicted"/>
<dbReference type="InterPro" id="IPR019888">
    <property type="entry name" value="Tscrpt_reg_AsnC-like"/>
</dbReference>
<dbReference type="InterPro" id="IPR011008">
    <property type="entry name" value="Dimeric_a/b-barrel"/>
</dbReference>
<dbReference type="PANTHER" id="PTHR30154:SF53">
    <property type="entry name" value="HTH-TYPE TRANSCRIPTIONAL REGULATOR LRPC"/>
    <property type="match status" value="1"/>
</dbReference>